<feature type="domain" description="ABC transporter" evidence="8">
    <location>
        <begin position="17"/>
        <end position="238"/>
    </location>
</feature>
<reference evidence="10" key="1">
    <citation type="submission" date="2010-06" db="EMBL/GenBank/DDBJ databases">
        <authorList>
            <person name="Jiang H."/>
            <person name="Abraham K."/>
            <person name="Ali S."/>
            <person name="Alsbrooks S.L."/>
            <person name="Anim B.N."/>
            <person name="Anosike U.S."/>
            <person name="Attaway T."/>
            <person name="Bandaranaike D.P."/>
            <person name="Battles P.K."/>
            <person name="Bell S.N."/>
            <person name="Bell A.V."/>
            <person name="Beltran B."/>
            <person name="Bickham C."/>
            <person name="Bustamante Y."/>
            <person name="Caleb T."/>
            <person name="Canada A."/>
            <person name="Cardenas V."/>
            <person name="Carter K."/>
            <person name="Chacko J."/>
            <person name="Chandrabose M.N."/>
            <person name="Chavez D."/>
            <person name="Chavez A."/>
            <person name="Chen L."/>
            <person name="Chu H.-S."/>
            <person name="Claassen K.J."/>
            <person name="Cockrell R."/>
            <person name="Collins M."/>
            <person name="Cooper J.A."/>
            <person name="Cree A."/>
            <person name="Curry S.M."/>
            <person name="Da Y."/>
            <person name="Dao M.D."/>
            <person name="Das B."/>
            <person name="Davila M.-L."/>
            <person name="Davy-Carroll L."/>
            <person name="Denson S."/>
            <person name="Dinh H."/>
            <person name="Ebong V.E."/>
            <person name="Edwards J.R."/>
            <person name="Egan A."/>
            <person name="El-Daye J."/>
            <person name="Escobedo L."/>
            <person name="Fernandez S."/>
            <person name="Fernando P.R."/>
            <person name="Flagg N."/>
            <person name="Forbes L.D."/>
            <person name="Fowler R.G."/>
            <person name="Fu Q."/>
            <person name="Gabisi R.A."/>
            <person name="Ganer J."/>
            <person name="Garbino Pronczuk A."/>
            <person name="Garcia R.M."/>
            <person name="Garner T."/>
            <person name="Garrett T.E."/>
            <person name="Gonzalez D.A."/>
            <person name="Hamid H."/>
            <person name="Hawkins E.S."/>
            <person name="Hirani K."/>
            <person name="Hogues M.E."/>
            <person name="Hollins B."/>
            <person name="Hsiao C.-H."/>
            <person name="Jabil R."/>
            <person name="James M.L."/>
            <person name="Jhangiani S.N."/>
            <person name="Johnson B."/>
            <person name="Johnson Q."/>
            <person name="Joshi V."/>
            <person name="Kalu J.B."/>
            <person name="Kam C."/>
            <person name="Kashfia A."/>
            <person name="Keebler J."/>
            <person name="Kisamo H."/>
            <person name="Kovar C.L."/>
            <person name="Lago L.A."/>
            <person name="Lai C.-Y."/>
            <person name="Laidlaw J."/>
            <person name="Lara F."/>
            <person name="Le T.-K."/>
            <person name="Lee S.L."/>
            <person name="Legall F.H."/>
            <person name="Lemon S.J."/>
            <person name="Lewis L.R."/>
            <person name="Li B."/>
            <person name="Liu Y."/>
            <person name="Liu Y.-S."/>
            <person name="Lopez J."/>
            <person name="Lozado R.J."/>
            <person name="Lu J."/>
            <person name="Madu R.C."/>
            <person name="Maheshwari M."/>
            <person name="Maheshwari R."/>
            <person name="Malloy K."/>
            <person name="Martinez E."/>
            <person name="Mathew T."/>
            <person name="Mercado I.C."/>
            <person name="Mercado C."/>
            <person name="Meyer B."/>
            <person name="Montgomery K."/>
            <person name="Morgan M.B."/>
            <person name="Munidasa M."/>
            <person name="Nazareth L.V."/>
            <person name="Nelson J."/>
            <person name="Ng B.M."/>
            <person name="Nguyen N.B."/>
            <person name="Nguyen P.Q."/>
            <person name="Nguyen T."/>
            <person name="Obregon M."/>
            <person name="Okwuonu G.O."/>
            <person name="Onwere C.G."/>
            <person name="Orozco G."/>
            <person name="Parra A."/>
            <person name="Patel S."/>
            <person name="Patil S."/>
            <person name="Perez A."/>
            <person name="Perez Y."/>
            <person name="Pham C."/>
            <person name="Primus E.L."/>
            <person name="Pu L.-L."/>
            <person name="Puazo M."/>
            <person name="Qin X."/>
            <person name="Quiroz J.B."/>
            <person name="Reese J."/>
            <person name="Richards S."/>
            <person name="Rives C.M."/>
            <person name="Robberts R."/>
            <person name="Ruiz S.J."/>
            <person name="Ruiz M.J."/>
            <person name="Santibanez J."/>
            <person name="Schneider B.W."/>
            <person name="Sisson I."/>
            <person name="Smith M."/>
            <person name="Sodergren E."/>
            <person name="Song X.-Z."/>
            <person name="Song B.B."/>
            <person name="Summersgill H."/>
            <person name="Thelus R."/>
            <person name="Thornton R.D."/>
            <person name="Trejos Z.Y."/>
            <person name="Usmani K."/>
            <person name="Vattathil S."/>
            <person name="Villasana D."/>
            <person name="Walker D.L."/>
            <person name="Wang S."/>
            <person name="Wang K."/>
            <person name="White C.S."/>
            <person name="Williams A.C."/>
            <person name="Williamson J."/>
            <person name="Wilson K."/>
            <person name="Woghiren I.O."/>
            <person name="Woodworth J.R."/>
            <person name="Worley K.C."/>
            <person name="Wright R.A."/>
            <person name="Wu W."/>
            <person name="Young L."/>
            <person name="Zhang L."/>
            <person name="Zhang J."/>
            <person name="Zhu Y."/>
            <person name="Muzny D.M."/>
            <person name="Weinstock G."/>
            <person name="Gibbs R.A."/>
        </authorList>
    </citation>
    <scope>NUCLEOTIDE SEQUENCE [LARGE SCALE GENOMIC DNA]</scope>
    <source>
        <strain evidence="10">LSR1</strain>
    </source>
</reference>
<evidence type="ECO:0000256" key="6">
    <source>
        <dbReference type="ARBA" id="ARBA00023136"/>
    </source>
</evidence>
<dbReference type="GO" id="GO:0016887">
    <property type="term" value="F:ATP hydrolysis activity"/>
    <property type="evidence" value="ECO:0007669"/>
    <property type="project" value="InterPro"/>
</dbReference>
<dbReference type="Proteomes" id="UP000007819">
    <property type="component" value="Chromosome A1"/>
</dbReference>
<dbReference type="PROSITE" id="PS00211">
    <property type="entry name" value="ABC_TRANSPORTER_1"/>
    <property type="match status" value="1"/>
</dbReference>
<dbReference type="InterPro" id="IPR003593">
    <property type="entry name" value="AAA+_ATPase"/>
</dbReference>
<dbReference type="GO" id="GO:0140359">
    <property type="term" value="F:ABC-type transporter activity"/>
    <property type="evidence" value="ECO:0007669"/>
    <property type="project" value="InterPro"/>
</dbReference>
<proteinExistence type="predicted"/>
<organism evidence="9 10">
    <name type="scientific">Acyrthosiphon pisum</name>
    <name type="common">Pea aphid</name>
    <dbReference type="NCBI Taxonomy" id="7029"/>
    <lineage>
        <taxon>Eukaryota</taxon>
        <taxon>Metazoa</taxon>
        <taxon>Ecdysozoa</taxon>
        <taxon>Arthropoda</taxon>
        <taxon>Hexapoda</taxon>
        <taxon>Insecta</taxon>
        <taxon>Pterygota</taxon>
        <taxon>Neoptera</taxon>
        <taxon>Paraneoptera</taxon>
        <taxon>Hemiptera</taxon>
        <taxon>Sternorrhyncha</taxon>
        <taxon>Aphidomorpha</taxon>
        <taxon>Aphidoidea</taxon>
        <taxon>Aphididae</taxon>
        <taxon>Macrosiphini</taxon>
        <taxon>Acyrthosiphon</taxon>
    </lineage>
</organism>
<evidence type="ECO:0000259" key="8">
    <source>
        <dbReference type="PROSITE" id="PS50893"/>
    </source>
</evidence>
<dbReference type="InterPro" id="IPR027417">
    <property type="entry name" value="P-loop_NTPase"/>
</dbReference>
<dbReference type="PANTHER" id="PTHR43038">
    <property type="entry name" value="ATP-BINDING CASSETTE, SUB-FAMILY H, MEMBER 1"/>
    <property type="match status" value="1"/>
</dbReference>
<dbReference type="SMART" id="SM00382">
    <property type="entry name" value="AAA"/>
    <property type="match status" value="1"/>
</dbReference>
<feature type="transmembrane region" description="Helical" evidence="7">
    <location>
        <begin position="558"/>
        <end position="582"/>
    </location>
</feature>
<evidence type="ECO:0000313" key="9">
    <source>
        <dbReference type="EnsemblMetazoa" id="XP_001947789.2"/>
    </source>
</evidence>
<dbReference type="OrthoDB" id="10255969at2759"/>
<dbReference type="InterPro" id="IPR017871">
    <property type="entry name" value="ABC_transporter-like_CS"/>
</dbReference>
<evidence type="ECO:0000256" key="7">
    <source>
        <dbReference type="SAM" id="Phobius"/>
    </source>
</evidence>
<keyword evidence="3" id="KW-0547">Nucleotide-binding</keyword>
<evidence type="ECO:0000313" key="10">
    <source>
        <dbReference type="Proteomes" id="UP000007819"/>
    </source>
</evidence>
<feature type="transmembrane region" description="Helical" evidence="7">
    <location>
        <begin position="478"/>
        <end position="500"/>
    </location>
</feature>
<keyword evidence="10" id="KW-1185">Reference proteome</keyword>
<feature type="transmembrane region" description="Helical" evidence="7">
    <location>
        <begin position="521"/>
        <end position="546"/>
    </location>
</feature>
<dbReference type="InterPro" id="IPR003439">
    <property type="entry name" value="ABC_transporter-like_ATP-bd"/>
</dbReference>
<dbReference type="RefSeq" id="XP_001947789.2">
    <property type="nucleotide sequence ID" value="XM_001947754.4"/>
</dbReference>
<evidence type="ECO:0000256" key="5">
    <source>
        <dbReference type="ARBA" id="ARBA00022989"/>
    </source>
</evidence>
<reference evidence="9" key="2">
    <citation type="submission" date="2022-06" db="UniProtKB">
        <authorList>
            <consortium name="EnsemblMetazoa"/>
        </authorList>
    </citation>
    <scope>IDENTIFICATION</scope>
</reference>
<evidence type="ECO:0000256" key="1">
    <source>
        <dbReference type="ARBA" id="ARBA00004141"/>
    </source>
</evidence>
<dbReference type="Gene3D" id="3.40.50.300">
    <property type="entry name" value="P-loop containing nucleotide triphosphate hydrolases"/>
    <property type="match status" value="1"/>
</dbReference>
<dbReference type="AlphaFoldDB" id="A0A8R1W381"/>
<dbReference type="PROSITE" id="PS50893">
    <property type="entry name" value="ABC_TRANSPORTER_2"/>
    <property type="match status" value="1"/>
</dbReference>
<feature type="transmembrane region" description="Helical" evidence="7">
    <location>
        <begin position="589"/>
        <end position="608"/>
    </location>
</feature>
<sequence length="681" mass="76744">MNKMEQNMKEEKIKYDITVTNAFKKYGQNNVFNGLNMAVKSGSIYGLLGPSGCGKSTLLQCILGALPLDSGCIDLQAKSVDDVGYMPQDLCLEVTLTIKETFEYYGSLYRISKINIKNKLDELNKFLQLTDLNSYIKEISGGQSRRVSLGISLLHDPKIMILDEPTVGVDPLLREGIWAEFTKMAKEQKKTIIITTHYIEEANKSDCVGLMRNGLIIEEGPPQDILVKYGTDTLESAFLTICCNQRTITKKVDNIVQVKEKIQQKKITESENVNLYRIKALLKKNYRVCSRDYLLLFTVILLPILQTFNFCMAIGVPFKGMQIAYKNDEINILDCQYSNVNGCIFDEISNQTMSCVIINYLSSHDYDLVEVQDREVAEASMNHKKYTAFIYFPKNFTSGLTKYINDRQYFDLESRIFVHLTNENILFKNQISIDVLQSINYLIMETLNSCSNNPVSIGVPLEFNNLFGKEVKSFSNGIVTLFIAMVAFYFPSVFVVSVMMSEKMDGLLSRSMFAGVKILELIISMLCITTVLLLLQTSSSCFISYFLFLNPIQITNGIFVYVLLLLLLGWIGFLFGLLTAVISTTKLGGVYIITGSSMTQFILSGAIWPLEGQPQLLRQVSKLLPIRLVGNIMNDIAIKGWTLDHPSVITGTSLTVLYTILLILVLIVLGKIKKDLWVIQK</sequence>
<protein>
    <recommendedName>
        <fullName evidence="8">ABC transporter domain-containing protein</fullName>
    </recommendedName>
</protein>
<dbReference type="EnsemblMetazoa" id="XM_001947754.5">
    <property type="protein sequence ID" value="XP_001947789.2"/>
    <property type="gene ID" value="LOC100165869"/>
</dbReference>
<keyword evidence="6 7" id="KW-0472">Membrane</keyword>
<comment type="subcellular location">
    <subcellularLocation>
        <location evidence="1">Membrane</location>
        <topology evidence="1">Multi-pass membrane protein</topology>
    </subcellularLocation>
</comment>
<dbReference type="InterPro" id="IPR013525">
    <property type="entry name" value="ABC2_TM"/>
</dbReference>
<dbReference type="Pfam" id="PF00005">
    <property type="entry name" value="ABC_tran"/>
    <property type="match status" value="1"/>
</dbReference>
<dbReference type="GeneID" id="100165869"/>
<dbReference type="Pfam" id="PF12698">
    <property type="entry name" value="ABC2_membrane_3"/>
    <property type="match status" value="1"/>
</dbReference>
<dbReference type="GO" id="GO:0016020">
    <property type="term" value="C:membrane"/>
    <property type="evidence" value="ECO:0007669"/>
    <property type="project" value="UniProtKB-SubCell"/>
</dbReference>
<feature type="transmembrane region" description="Helical" evidence="7">
    <location>
        <begin position="293"/>
        <end position="318"/>
    </location>
</feature>
<evidence type="ECO:0000256" key="4">
    <source>
        <dbReference type="ARBA" id="ARBA00022840"/>
    </source>
</evidence>
<dbReference type="Gene3D" id="3.40.1710.10">
    <property type="entry name" value="abc type-2 transporter like domain"/>
    <property type="match status" value="1"/>
</dbReference>
<accession>A0A8R1W381</accession>
<dbReference type="KEGG" id="api:100165869"/>
<dbReference type="PANTHER" id="PTHR43038:SF3">
    <property type="entry name" value="ABC TRANSPORTER G FAMILY MEMBER 20 ISOFORM X1"/>
    <property type="match status" value="1"/>
</dbReference>
<keyword evidence="2 7" id="KW-0812">Transmembrane</keyword>
<dbReference type="GO" id="GO:0005524">
    <property type="term" value="F:ATP binding"/>
    <property type="evidence" value="ECO:0007669"/>
    <property type="project" value="UniProtKB-KW"/>
</dbReference>
<dbReference type="SUPFAM" id="SSF52540">
    <property type="entry name" value="P-loop containing nucleoside triphosphate hydrolases"/>
    <property type="match status" value="1"/>
</dbReference>
<name>A0A8R1W381_ACYPI</name>
<keyword evidence="4" id="KW-0067">ATP-binding</keyword>
<evidence type="ECO:0000256" key="3">
    <source>
        <dbReference type="ARBA" id="ARBA00022741"/>
    </source>
</evidence>
<evidence type="ECO:0000256" key="2">
    <source>
        <dbReference type="ARBA" id="ARBA00022692"/>
    </source>
</evidence>
<keyword evidence="5 7" id="KW-1133">Transmembrane helix</keyword>
<feature type="transmembrane region" description="Helical" evidence="7">
    <location>
        <begin position="648"/>
        <end position="669"/>
    </location>
</feature>